<protein>
    <submittedName>
        <fullName evidence="2">Uncharacterized protein</fullName>
    </submittedName>
</protein>
<name>A0A9W4TYG0_9ASCO</name>
<feature type="signal peptide" evidence="1">
    <location>
        <begin position="1"/>
        <end position="15"/>
    </location>
</feature>
<evidence type="ECO:0000313" key="3">
    <source>
        <dbReference type="Proteomes" id="UP001152885"/>
    </source>
</evidence>
<evidence type="ECO:0000313" key="2">
    <source>
        <dbReference type="EMBL" id="CAI5759372.1"/>
    </source>
</evidence>
<sequence>MKLITFLLFPIYVFAALHTIQLFVESQNEEIDGQNLIYLPETYPSYYLFIDNSTGPNSIYFYDDVKKNIYYDNKARYYLTLDDGEILQLAPSTPLKLDIDFETGVTSFNGSDKVFAKKDISDPNGFSKDKFAILIGDDINDGIPLEIIAKELET</sequence>
<keyword evidence="1" id="KW-0732">Signal</keyword>
<dbReference type="OrthoDB" id="4018368at2759"/>
<gene>
    <name evidence="2" type="ORF">CANVERA_P3885</name>
</gene>
<proteinExistence type="predicted"/>
<dbReference type="EMBL" id="CANTUO010000004">
    <property type="protein sequence ID" value="CAI5759372.1"/>
    <property type="molecule type" value="Genomic_DNA"/>
</dbReference>
<feature type="chain" id="PRO_5040902422" evidence="1">
    <location>
        <begin position="16"/>
        <end position="154"/>
    </location>
</feature>
<dbReference type="AlphaFoldDB" id="A0A9W4TYG0"/>
<accession>A0A9W4TYG0</accession>
<organism evidence="2 3">
    <name type="scientific">Candida verbasci</name>
    <dbReference type="NCBI Taxonomy" id="1227364"/>
    <lineage>
        <taxon>Eukaryota</taxon>
        <taxon>Fungi</taxon>
        <taxon>Dikarya</taxon>
        <taxon>Ascomycota</taxon>
        <taxon>Saccharomycotina</taxon>
        <taxon>Pichiomycetes</taxon>
        <taxon>Debaryomycetaceae</taxon>
        <taxon>Candida/Lodderomyces clade</taxon>
        <taxon>Candida</taxon>
    </lineage>
</organism>
<evidence type="ECO:0000256" key="1">
    <source>
        <dbReference type="SAM" id="SignalP"/>
    </source>
</evidence>
<dbReference type="Proteomes" id="UP001152885">
    <property type="component" value="Unassembled WGS sequence"/>
</dbReference>
<comment type="caution">
    <text evidence="2">The sequence shown here is derived from an EMBL/GenBank/DDBJ whole genome shotgun (WGS) entry which is preliminary data.</text>
</comment>
<reference evidence="2" key="1">
    <citation type="submission" date="2022-12" db="EMBL/GenBank/DDBJ databases">
        <authorList>
            <person name="Brejova B."/>
        </authorList>
    </citation>
    <scope>NUCLEOTIDE SEQUENCE</scope>
</reference>
<keyword evidence="3" id="KW-1185">Reference proteome</keyword>